<dbReference type="PANTHER" id="PTHR34136">
    <property type="match status" value="1"/>
</dbReference>
<dbReference type="AlphaFoldDB" id="A0A7S7NME8"/>
<keyword evidence="1" id="KW-0328">Glycosyltransferase</keyword>
<dbReference type="EMBL" id="CP063849">
    <property type="protein sequence ID" value="QOY86254.1"/>
    <property type="molecule type" value="Genomic_DNA"/>
</dbReference>
<dbReference type="Pfam" id="PF03808">
    <property type="entry name" value="Glyco_tran_WecG"/>
    <property type="match status" value="1"/>
</dbReference>
<protein>
    <submittedName>
        <fullName evidence="3">WecB/TagA/CpsF family glycosyltransferase</fullName>
    </submittedName>
</protein>
<dbReference type="CDD" id="cd06533">
    <property type="entry name" value="Glyco_transf_WecG_TagA"/>
    <property type="match status" value="1"/>
</dbReference>
<proteinExistence type="predicted"/>
<sequence length="254" mass="27999">MENDRRVDMLGVSIDMVSPAEVLAKLIQWRIAKHRGYISCVNPHSVLVCHREEQVRSAITGSDLILADGVGITVGGYLLGHRHIQRVAGPSLVLDICDGGRSAGLRHFFYGGGEGVADSLVSRLRERFSGLNVCGTICPPFRELTPLEDADLVEQINAANPDVVWVGLGTGRQEKWMESHVGRVRAAALVGVGAAFDFHAGTVPWAPYWIRRAGLEWAFRLAHEPRRLWRRNLDSPIFVARIIAQRISENASHG</sequence>
<dbReference type="PANTHER" id="PTHR34136:SF1">
    <property type="entry name" value="UDP-N-ACETYL-D-MANNOSAMINURONIC ACID TRANSFERASE"/>
    <property type="match status" value="1"/>
</dbReference>
<dbReference type="GO" id="GO:0016758">
    <property type="term" value="F:hexosyltransferase activity"/>
    <property type="evidence" value="ECO:0007669"/>
    <property type="project" value="TreeGrafter"/>
</dbReference>
<keyword evidence="4" id="KW-1185">Reference proteome</keyword>
<name>A0A7S7NME8_PALFE</name>
<dbReference type="KEGG" id="pfer:IRI77_26055"/>
<dbReference type="InterPro" id="IPR004629">
    <property type="entry name" value="WecG_TagA_CpsF"/>
</dbReference>
<dbReference type="NCBIfam" id="TIGR00696">
    <property type="entry name" value="wecG_tagA_cpsF"/>
    <property type="match status" value="1"/>
</dbReference>
<evidence type="ECO:0000313" key="4">
    <source>
        <dbReference type="Proteomes" id="UP000593892"/>
    </source>
</evidence>
<dbReference type="RefSeq" id="WP_194447923.1">
    <property type="nucleotide sequence ID" value="NZ_CP063849.1"/>
</dbReference>
<keyword evidence="2 3" id="KW-0808">Transferase</keyword>
<reference evidence="3 4" key="1">
    <citation type="submission" date="2020-10" db="EMBL/GenBank/DDBJ databases">
        <title>Complete genome sequence of Paludibaculum fermentans P105T, a facultatively anaerobic acidobacterium capable of dissimilatory Fe(III) reduction.</title>
        <authorList>
            <person name="Dedysh S.N."/>
            <person name="Beletsky A.V."/>
            <person name="Kulichevskaya I.S."/>
            <person name="Mardanov A.V."/>
            <person name="Ravin N.V."/>
        </authorList>
    </citation>
    <scope>NUCLEOTIDE SEQUENCE [LARGE SCALE GENOMIC DNA]</scope>
    <source>
        <strain evidence="3 4">P105</strain>
    </source>
</reference>
<evidence type="ECO:0000313" key="3">
    <source>
        <dbReference type="EMBL" id="QOY86254.1"/>
    </source>
</evidence>
<evidence type="ECO:0000256" key="2">
    <source>
        <dbReference type="ARBA" id="ARBA00022679"/>
    </source>
</evidence>
<organism evidence="3 4">
    <name type="scientific">Paludibaculum fermentans</name>
    <dbReference type="NCBI Taxonomy" id="1473598"/>
    <lineage>
        <taxon>Bacteria</taxon>
        <taxon>Pseudomonadati</taxon>
        <taxon>Acidobacteriota</taxon>
        <taxon>Terriglobia</taxon>
        <taxon>Bryobacterales</taxon>
        <taxon>Bryobacteraceae</taxon>
        <taxon>Paludibaculum</taxon>
    </lineage>
</organism>
<gene>
    <name evidence="3" type="ORF">IRI77_26055</name>
</gene>
<evidence type="ECO:0000256" key="1">
    <source>
        <dbReference type="ARBA" id="ARBA00022676"/>
    </source>
</evidence>
<dbReference type="Proteomes" id="UP000593892">
    <property type="component" value="Chromosome"/>
</dbReference>
<accession>A0A7S7NME8</accession>